<reference evidence="1 2" key="1">
    <citation type="submission" date="2019-03" db="EMBL/GenBank/DDBJ databases">
        <title>The complete genome sequence of Swingsia_sp. F3b2 LMG30590(T).</title>
        <authorList>
            <person name="Chua K.-O."/>
            <person name="Chan K.-G."/>
            <person name="See-Too W.-S."/>
        </authorList>
    </citation>
    <scope>NUCLEOTIDE SEQUENCE [LARGE SCALE GENOMIC DNA]</scope>
    <source>
        <strain evidence="1 2">F3b2</strain>
    </source>
</reference>
<proteinExistence type="predicted"/>
<gene>
    <name evidence="1" type="ORF">E3E12_06025</name>
</gene>
<protein>
    <submittedName>
        <fullName evidence="1">Uncharacterized protein</fullName>
    </submittedName>
</protein>
<dbReference type="OrthoDB" id="7277490at2"/>
<dbReference type="EMBL" id="CP038231">
    <property type="protein sequence ID" value="QDH13813.1"/>
    <property type="molecule type" value="Genomic_DNA"/>
</dbReference>
<accession>A0A4Y6U8N5</accession>
<sequence length="206" mass="22972">MNQGTTAVTSVPPLPGTPPDFPRQILRGDVVAHTYISVSQRLREVLRPEVFSHHHLPPSPNRATWEKLSQNGPSVALGCGIWRAERDCGMTFRGTLIFPVAVLLRLPDPQRLYLGTGQLRGIGVAGIMAVFATCFHGWALDGIGTCKVTDISVLQTEDWFEDRACVVAAELTFEHVSPDLQPYAQQLDDFLRWDWDIEIEKEQPRG</sequence>
<evidence type="ECO:0000313" key="2">
    <source>
        <dbReference type="Proteomes" id="UP000318709"/>
    </source>
</evidence>
<dbReference type="RefSeq" id="WP_141443521.1">
    <property type="nucleotide sequence ID" value="NZ_CP038231.1"/>
</dbReference>
<evidence type="ECO:0000313" key="1">
    <source>
        <dbReference type="EMBL" id="QDH13813.1"/>
    </source>
</evidence>
<organism evidence="1 2">
    <name type="scientific">Formicincola oecophyllae</name>
    <dbReference type="NCBI Taxonomy" id="2558361"/>
    <lineage>
        <taxon>Bacteria</taxon>
        <taxon>Pseudomonadati</taxon>
        <taxon>Pseudomonadota</taxon>
        <taxon>Alphaproteobacteria</taxon>
        <taxon>Acetobacterales</taxon>
        <taxon>Acetobacteraceae</taxon>
        <taxon>Formicincola</taxon>
    </lineage>
</organism>
<name>A0A4Y6U8N5_9PROT</name>
<dbReference type="KEGG" id="swf:E3E12_06025"/>
<dbReference type="AlphaFoldDB" id="A0A4Y6U8N5"/>
<keyword evidence="2" id="KW-1185">Reference proteome</keyword>
<dbReference type="Proteomes" id="UP000318709">
    <property type="component" value="Chromosome"/>
</dbReference>